<keyword evidence="3 6" id="KW-0732">Signal</keyword>
<evidence type="ECO:0000256" key="2">
    <source>
        <dbReference type="ARBA" id="ARBA00022525"/>
    </source>
</evidence>
<dbReference type="InterPro" id="IPR036383">
    <property type="entry name" value="TSP1_rpt_sf"/>
</dbReference>
<dbReference type="SMART" id="SM00209">
    <property type="entry name" value="TSP1"/>
    <property type="match status" value="7"/>
</dbReference>
<dbReference type="InterPro" id="IPR013273">
    <property type="entry name" value="ADAMTS/ADAMTS-like"/>
</dbReference>
<keyword evidence="4" id="KW-0677">Repeat</keyword>
<keyword evidence="9" id="KW-1185">Reference proteome</keyword>
<dbReference type="InterPro" id="IPR050439">
    <property type="entry name" value="ADAMTS_ADAMTS-like"/>
</dbReference>
<accession>A0ABN8MM79</accession>
<dbReference type="PANTHER" id="PTHR13723">
    <property type="entry name" value="ADAMTS A DISINTEGRIN AND METALLOPROTEASE WITH THROMBOSPONDIN MOTIFS PROTEASE"/>
    <property type="match status" value="1"/>
</dbReference>
<keyword evidence="5" id="KW-1015">Disulfide bond</keyword>
<organism evidence="8 9">
    <name type="scientific">Porites evermanni</name>
    <dbReference type="NCBI Taxonomy" id="104178"/>
    <lineage>
        <taxon>Eukaryota</taxon>
        <taxon>Metazoa</taxon>
        <taxon>Cnidaria</taxon>
        <taxon>Anthozoa</taxon>
        <taxon>Hexacorallia</taxon>
        <taxon>Scleractinia</taxon>
        <taxon>Fungiina</taxon>
        <taxon>Poritidae</taxon>
        <taxon>Porites</taxon>
    </lineage>
</organism>
<dbReference type="Proteomes" id="UP001159427">
    <property type="component" value="Unassembled WGS sequence"/>
</dbReference>
<feature type="chain" id="PRO_5046221791" description="PLAC domain-containing protein" evidence="6">
    <location>
        <begin position="20"/>
        <end position="764"/>
    </location>
</feature>
<evidence type="ECO:0000256" key="4">
    <source>
        <dbReference type="ARBA" id="ARBA00022737"/>
    </source>
</evidence>
<keyword evidence="2" id="KW-0964">Secreted</keyword>
<proteinExistence type="predicted"/>
<evidence type="ECO:0000256" key="6">
    <source>
        <dbReference type="SAM" id="SignalP"/>
    </source>
</evidence>
<evidence type="ECO:0000313" key="9">
    <source>
        <dbReference type="Proteomes" id="UP001159427"/>
    </source>
</evidence>
<protein>
    <recommendedName>
        <fullName evidence="7">PLAC domain-containing protein</fullName>
    </recommendedName>
</protein>
<dbReference type="SUPFAM" id="SSF82895">
    <property type="entry name" value="TSP-1 type 1 repeat"/>
    <property type="match status" value="7"/>
</dbReference>
<reference evidence="8 9" key="1">
    <citation type="submission" date="2022-05" db="EMBL/GenBank/DDBJ databases">
        <authorList>
            <consortium name="Genoscope - CEA"/>
            <person name="William W."/>
        </authorList>
    </citation>
    <scope>NUCLEOTIDE SEQUENCE [LARGE SCALE GENOMIC DNA]</scope>
</reference>
<evidence type="ECO:0000259" key="7">
    <source>
        <dbReference type="PROSITE" id="PS50900"/>
    </source>
</evidence>
<dbReference type="EMBL" id="CALNXI010000661">
    <property type="protein sequence ID" value="CAH3030857.1"/>
    <property type="molecule type" value="Genomic_DNA"/>
</dbReference>
<dbReference type="Gene3D" id="2.20.100.10">
    <property type="entry name" value="Thrombospondin type-1 (TSP1) repeat"/>
    <property type="match status" value="7"/>
</dbReference>
<comment type="subcellular location">
    <subcellularLocation>
        <location evidence="1">Secreted</location>
    </subcellularLocation>
</comment>
<comment type="caution">
    <text evidence="8">The sequence shown here is derived from an EMBL/GenBank/DDBJ whole genome shotgun (WGS) entry which is preliminary data.</text>
</comment>
<dbReference type="Pfam" id="PF05986">
    <property type="entry name" value="ADAMTS_spacer1"/>
    <property type="match status" value="1"/>
</dbReference>
<dbReference type="InterPro" id="IPR000884">
    <property type="entry name" value="TSP1_rpt"/>
</dbReference>
<feature type="domain" description="PLAC" evidence="7">
    <location>
        <begin position="725"/>
        <end position="764"/>
    </location>
</feature>
<evidence type="ECO:0000256" key="3">
    <source>
        <dbReference type="ARBA" id="ARBA00022729"/>
    </source>
</evidence>
<dbReference type="Gene3D" id="2.60.120.830">
    <property type="match status" value="1"/>
</dbReference>
<evidence type="ECO:0000256" key="1">
    <source>
        <dbReference type="ARBA" id="ARBA00004613"/>
    </source>
</evidence>
<dbReference type="Pfam" id="PF00090">
    <property type="entry name" value="TSP_1"/>
    <property type="match status" value="1"/>
</dbReference>
<dbReference type="PANTHER" id="PTHR13723:SF281">
    <property type="entry name" value="PAPILIN"/>
    <property type="match status" value="1"/>
</dbReference>
<gene>
    <name evidence="8" type="ORF">PEVE_00038647</name>
</gene>
<feature type="signal peptide" evidence="6">
    <location>
        <begin position="1"/>
        <end position="19"/>
    </location>
</feature>
<dbReference type="InterPro" id="IPR010909">
    <property type="entry name" value="PLAC"/>
</dbReference>
<dbReference type="PROSITE" id="PS50900">
    <property type="entry name" value="PLAC"/>
    <property type="match status" value="1"/>
</dbReference>
<sequence>MLKNIWWTALLGLLCQSHSQSSQRDHWGPWGDWSPCTKTCGGGTTSRIRQCVSSSRGTTPPRYVLKVYRDKRSCQGEAIQYGTCNTQNCYQAPKVTRKVAIKARAEQCTKFDNTSFNGYLFTWIPYLRVKTIRQDECQLNCLAKGHMFFLKLLPKVKDGTPCLTDLKKVCIDGKCKELPKECQGGGCFGQKSSVKPKQRRSGVFTSKDVRRGKLILGYNPIITIPAGATNINVTEIRRSNNYLALKSHDSNKYYINGNWVVDPPRRYNVAGTTCYYSRPRRNTGNEVEAFIAAGPTTEDLDVMLLYQNDEPQIMYSYLLPRNYPNTQYQRGQQAQQPAEPAPIGHRGLVTQPTQPTSNRNAHAWRLTGFTQCTHSCAGGIQKTVHQCVSLADNSVVEQSLCSVDPKPPQRQRVCNLQSCPPRWEPGGWGKCSKTCGAGLQIRNLRCKQLVDNNGQRQQQMLPISYCRQWQRPVASRSCNLQPCPLPANWTVGEWGKCSVTCQRGVKQRAVRCVDISNSLVNESFCRHTQKPSAIASCFAGSCKMEWFASNKWSHCSVLCGKGEQSRPVMCGRKGGDAISSDHCSQENKPSTTRQCNIGKCQAIWVASDWSTCSVDCGRGTQVRSVFCAGVDKGKYQEFPDEACPRSSKPASVQPCSSRISCKPQWFTTKWGKCSRSCGGGSQVRKVTCLNHEGKATRDCSSRNRPLHYQRCNNTPCPTSSKYLGQVKNCHDIYTRGLCFYVIQANFCQYSHYHRMCCNSCQRRH</sequence>
<dbReference type="InterPro" id="IPR010294">
    <property type="entry name" value="ADAMTS_spacer1"/>
</dbReference>
<dbReference type="PRINTS" id="PR01857">
    <property type="entry name" value="ADAMTSFAMILY"/>
</dbReference>
<dbReference type="PROSITE" id="PS50092">
    <property type="entry name" value="TSP1"/>
    <property type="match status" value="6"/>
</dbReference>
<evidence type="ECO:0000256" key="5">
    <source>
        <dbReference type="ARBA" id="ARBA00023157"/>
    </source>
</evidence>
<dbReference type="Pfam" id="PF19030">
    <property type="entry name" value="TSP1_ADAMTS"/>
    <property type="match status" value="6"/>
</dbReference>
<evidence type="ECO:0000313" key="8">
    <source>
        <dbReference type="EMBL" id="CAH3030857.1"/>
    </source>
</evidence>
<name>A0ABN8MM79_9CNID</name>